<dbReference type="AlphaFoldDB" id="A0A521DFP7"/>
<evidence type="ECO:0000313" key="1">
    <source>
        <dbReference type="EMBL" id="SMO70402.1"/>
    </source>
</evidence>
<protein>
    <submittedName>
        <fullName evidence="1">Uncharacterized protein</fullName>
    </submittedName>
</protein>
<reference evidence="1 2" key="1">
    <citation type="submission" date="2017-05" db="EMBL/GenBank/DDBJ databases">
        <authorList>
            <person name="Varghese N."/>
            <person name="Submissions S."/>
        </authorList>
    </citation>
    <scope>NUCLEOTIDE SEQUENCE [LARGE SCALE GENOMIC DNA]</scope>
    <source>
        <strain evidence="1 2">DSM 21985</strain>
    </source>
</reference>
<dbReference type="EMBL" id="FXTP01000008">
    <property type="protein sequence ID" value="SMO70402.1"/>
    <property type="molecule type" value="Genomic_DNA"/>
</dbReference>
<evidence type="ECO:0000313" key="2">
    <source>
        <dbReference type="Proteomes" id="UP000317557"/>
    </source>
</evidence>
<keyword evidence="2" id="KW-1185">Reference proteome</keyword>
<accession>A0A521DFP7</accession>
<name>A0A521DFP7_9BACT</name>
<dbReference type="Proteomes" id="UP000317557">
    <property type="component" value="Unassembled WGS sequence"/>
</dbReference>
<organism evidence="1 2">
    <name type="scientific">Gracilimonas mengyeensis</name>
    <dbReference type="NCBI Taxonomy" id="1302730"/>
    <lineage>
        <taxon>Bacteria</taxon>
        <taxon>Pseudomonadati</taxon>
        <taxon>Balneolota</taxon>
        <taxon>Balneolia</taxon>
        <taxon>Balneolales</taxon>
        <taxon>Balneolaceae</taxon>
        <taxon>Gracilimonas</taxon>
    </lineage>
</organism>
<sequence>MAERYAEKRSQFKEQALSGLQKCKILKKGSDNGSFMAFIRTLQVVTTFL</sequence>
<proteinExistence type="predicted"/>
<gene>
    <name evidence="1" type="ORF">SAMN06265219_108131</name>
</gene>